<protein>
    <recommendedName>
        <fullName evidence="4">Isoaspartyl peptidase</fullName>
    </recommendedName>
</protein>
<feature type="active site" description="Nucleophile" evidence="5">
    <location>
        <position position="213"/>
    </location>
</feature>
<evidence type="ECO:0000256" key="7">
    <source>
        <dbReference type="PIRSR" id="PIRSR600246-3"/>
    </source>
</evidence>
<organism evidence="9 10">
    <name type="scientific">Natronospira elongata</name>
    <dbReference type="NCBI Taxonomy" id="3110268"/>
    <lineage>
        <taxon>Bacteria</taxon>
        <taxon>Pseudomonadati</taxon>
        <taxon>Pseudomonadota</taxon>
        <taxon>Gammaproteobacteria</taxon>
        <taxon>Natronospirales</taxon>
        <taxon>Natronospiraceae</taxon>
        <taxon>Natronospira</taxon>
    </lineage>
</organism>
<dbReference type="EMBL" id="JAYGII010000013">
    <property type="protein sequence ID" value="MEA5445678.1"/>
    <property type="molecule type" value="Genomic_DNA"/>
</dbReference>
<gene>
    <name evidence="9" type="ORF">VCB98_07595</name>
</gene>
<dbReference type="SUPFAM" id="SSF56235">
    <property type="entry name" value="N-terminal nucleophile aminohydrolases (Ntn hydrolases)"/>
    <property type="match status" value="1"/>
</dbReference>
<reference evidence="9 10" key="1">
    <citation type="submission" date="2023-12" db="EMBL/GenBank/DDBJ databases">
        <title>Whole-genome sequencing of halo(alkali)philic microorganisms from hypersaline lakes.</title>
        <authorList>
            <person name="Sorokin D.Y."/>
            <person name="Merkel A.Y."/>
            <person name="Messina E."/>
            <person name="Yakimov M."/>
        </authorList>
    </citation>
    <scope>NUCLEOTIDE SEQUENCE [LARGE SCALE GENOMIC DNA]</scope>
    <source>
        <strain evidence="9 10">AB-CW1</strain>
    </source>
</reference>
<feature type="chain" id="PRO_5042837439" description="Isoaspartyl peptidase" evidence="8">
    <location>
        <begin position="22"/>
        <end position="349"/>
    </location>
</feature>
<dbReference type="FunFam" id="3.60.20.30:FF:000001">
    <property type="entry name" value="Isoaspartyl peptidase/L-asparaginase"/>
    <property type="match status" value="1"/>
</dbReference>
<evidence type="ECO:0000256" key="5">
    <source>
        <dbReference type="PIRSR" id="PIRSR600246-1"/>
    </source>
</evidence>
<evidence type="ECO:0000256" key="4">
    <source>
        <dbReference type="ARBA" id="ARBA00069124"/>
    </source>
</evidence>
<dbReference type="InterPro" id="IPR000246">
    <property type="entry name" value="Peptidase_T2"/>
</dbReference>
<feature type="site" description="Cleavage; by autolysis" evidence="7">
    <location>
        <begin position="212"/>
        <end position="213"/>
    </location>
</feature>
<dbReference type="AlphaFoldDB" id="A0AAP6MKE9"/>
<accession>A0AAP6MKE9</accession>
<dbReference type="Pfam" id="PF01112">
    <property type="entry name" value="Asparaginase_2"/>
    <property type="match status" value="1"/>
</dbReference>
<evidence type="ECO:0000313" key="9">
    <source>
        <dbReference type="EMBL" id="MEA5445678.1"/>
    </source>
</evidence>
<dbReference type="InterPro" id="IPR029055">
    <property type="entry name" value="Ntn_hydrolases_N"/>
</dbReference>
<keyword evidence="2" id="KW-0378">Hydrolase</keyword>
<evidence type="ECO:0000256" key="2">
    <source>
        <dbReference type="ARBA" id="ARBA00022801"/>
    </source>
</evidence>
<sequence length="349" mass="37087">MRKLIASIAVVLAAGLAACEAEESGNAAPAADAERPIGLAVHGGAGTMDRDAMSEEQEAEYHAALEAALEAGYTILDNGGDSLDAVQAAIRVLEDSPLFNAGRGSVFTSDERIEMDAAIMDGRTRNAGALTGVRTIRNPIDLARVIMDESPHVFFSGEGAETYGQEFGLATEDPEWFETEHRREALHRAQEREAEQGEEFRSQRENVEFNLGTVGAVALDRQGNVAAGTSTGGMTNKRFGRIGDVPIIGSGTYANNETGAFSATGHGEYIMRAVTLHDISSLMAYRDKSVEEAADHVVNSKLVEMGGNAGVIAIDAKGNITMPFNTSGMYRGSVDNEGRVHTAIFADDD</sequence>
<feature type="binding site" evidence="6">
    <location>
        <begin position="264"/>
        <end position="267"/>
    </location>
    <ligand>
        <name>substrate</name>
    </ligand>
</feature>
<evidence type="ECO:0000313" key="10">
    <source>
        <dbReference type="Proteomes" id="UP001302316"/>
    </source>
</evidence>
<feature type="signal peptide" evidence="8">
    <location>
        <begin position="1"/>
        <end position="21"/>
    </location>
</feature>
<dbReference type="CDD" id="cd04701">
    <property type="entry name" value="Asparaginase_2"/>
    <property type="match status" value="1"/>
</dbReference>
<evidence type="ECO:0000256" key="1">
    <source>
        <dbReference type="ARBA" id="ARBA00022670"/>
    </source>
</evidence>
<dbReference type="GO" id="GO:0016811">
    <property type="term" value="F:hydrolase activity, acting on carbon-nitrogen (but not peptide) bonds, in linear amides"/>
    <property type="evidence" value="ECO:0007669"/>
    <property type="project" value="UniProtKB-ARBA"/>
</dbReference>
<dbReference type="PANTHER" id="PTHR10188">
    <property type="entry name" value="L-ASPARAGINASE"/>
    <property type="match status" value="1"/>
</dbReference>
<name>A0AAP6MKE9_9GAMM</name>
<dbReference type="GO" id="GO:0006508">
    <property type="term" value="P:proteolysis"/>
    <property type="evidence" value="ECO:0007669"/>
    <property type="project" value="UniProtKB-KW"/>
</dbReference>
<dbReference type="Proteomes" id="UP001302316">
    <property type="component" value="Unassembled WGS sequence"/>
</dbReference>
<keyword evidence="1" id="KW-0645">Protease</keyword>
<keyword evidence="10" id="KW-1185">Reference proteome</keyword>
<keyword evidence="8" id="KW-0732">Signal</keyword>
<dbReference type="Gene3D" id="3.60.20.30">
    <property type="entry name" value="(Glycosyl)asparaginase"/>
    <property type="match status" value="1"/>
</dbReference>
<feature type="binding site" evidence="6">
    <location>
        <begin position="241"/>
        <end position="244"/>
    </location>
    <ligand>
        <name>substrate</name>
    </ligand>
</feature>
<dbReference type="PROSITE" id="PS51257">
    <property type="entry name" value="PROKAR_LIPOPROTEIN"/>
    <property type="match status" value="1"/>
</dbReference>
<proteinExistence type="predicted"/>
<dbReference type="GO" id="GO:0008233">
    <property type="term" value="F:peptidase activity"/>
    <property type="evidence" value="ECO:0007669"/>
    <property type="project" value="UniProtKB-KW"/>
</dbReference>
<dbReference type="RefSeq" id="WP_346051360.1">
    <property type="nucleotide sequence ID" value="NZ_JAYGII010000013.1"/>
</dbReference>
<evidence type="ECO:0000256" key="3">
    <source>
        <dbReference type="ARBA" id="ARBA00022813"/>
    </source>
</evidence>
<evidence type="ECO:0000256" key="8">
    <source>
        <dbReference type="SAM" id="SignalP"/>
    </source>
</evidence>
<comment type="caution">
    <text evidence="9">The sequence shown here is derived from an EMBL/GenBank/DDBJ whole genome shotgun (WGS) entry which is preliminary data.</text>
</comment>
<dbReference type="PANTHER" id="PTHR10188:SF6">
    <property type="entry name" value="N(4)-(BETA-N-ACETYLGLUCOSAMINYL)-L-ASPARAGINASE"/>
    <property type="match status" value="1"/>
</dbReference>
<evidence type="ECO:0000256" key="6">
    <source>
        <dbReference type="PIRSR" id="PIRSR600246-2"/>
    </source>
</evidence>
<keyword evidence="3" id="KW-0068">Autocatalytic cleavage</keyword>